<dbReference type="Proteomes" id="UP001148662">
    <property type="component" value="Unassembled WGS sequence"/>
</dbReference>
<reference evidence="1" key="1">
    <citation type="submission" date="2022-07" db="EMBL/GenBank/DDBJ databases">
        <title>Genome Sequence of Phlebia brevispora.</title>
        <authorList>
            <person name="Buettner E."/>
        </authorList>
    </citation>
    <scope>NUCLEOTIDE SEQUENCE</scope>
    <source>
        <strain evidence="1">MPL23</strain>
    </source>
</reference>
<keyword evidence="2" id="KW-1185">Reference proteome</keyword>
<proteinExistence type="predicted"/>
<accession>A0ACC1T8I8</accession>
<protein>
    <submittedName>
        <fullName evidence="1">Uncharacterized protein</fullName>
    </submittedName>
</protein>
<gene>
    <name evidence="1" type="ORF">NM688_g2507</name>
</gene>
<name>A0ACC1T8I8_9APHY</name>
<dbReference type="EMBL" id="JANHOG010000320">
    <property type="protein sequence ID" value="KAJ3555560.1"/>
    <property type="molecule type" value="Genomic_DNA"/>
</dbReference>
<evidence type="ECO:0000313" key="1">
    <source>
        <dbReference type="EMBL" id="KAJ3555560.1"/>
    </source>
</evidence>
<comment type="caution">
    <text evidence="1">The sequence shown here is derived from an EMBL/GenBank/DDBJ whole genome shotgun (WGS) entry which is preliminary data.</text>
</comment>
<organism evidence="1 2">
    <name type="scientific">Phlebia brevispora</name>
    <dbReference type="NCBI Taxonomy" id="194682"/>
    <lineage>
        <taxon>Eukaryota</taxon>
        <taxon>Fungi</taxon>
        <taxon>Dikarya</taxon>
        <taxon>Basidiomycota</taxon>
        <taxon>Agaricomycotina</taxon>
        <taxon>Agaricomycetes</taxon>
        <taxon>Polyporales</taxon>
        <taxon>Meruliaceae</taxon>
        <taxon>Phlebia</taxon>
    </lineage>
</organism>
<evidence type="ECO:0000313" key="2">
    <source>
        <dbReference type="Proteomes" id="UP001148662"/>
    </source>
</evidence>
<sequence>MFGVVDHIPTIATQLHFAADLVERLEALTLDEPRPPSPPRPLPNWDLDDFDEWDPRDPDYPRMWAFVQEMFTPTNSRALDYLFDHRFLGDDLLAPGTA</sequence>